<protein>
    <submittedName>
        <fullName evidence="1">Uncharacterized protein</fullName>
    </submittedName>
</protein>
<evidence type="ECO:0000313" key="1">
    <source>
        <dbReference type="EMBL" id="QHU11377.1"/>
    </source>
</evidence>
<name>A0A6C0K3V0_9ZZZZ</name>
<sequence>MIISNFINEIGNNIKIKIQKNTDFGINYKTKEKIKFNGVKITIIGPTSEMTNEITLQEAIQLHKCLGEYLKNLKKN</sequence>
<dbReference type="AlphaFoldDB" id="A0A6C0K3V0"/>
<dbReference type="EMBL" id="MN740782">
    <property type="protein sequence ID" value="QHU11377.1"/>
    <property type="molecule type" value="Genomic_DNA"/>
</dbReference>
<reference evidence="1" key="1">
    <citation type="journal article" date="2020" name="Nature">
        <title>Giant virus diversity and host interactions through global metagenomics.</title>
        <authorList>
            <person name="Schulz F."/>
            <person name="Roux S."/>
            <person name="Paez-Espino D."/>
            <person name="Jungbluth S."/>
            <person name="Walsh D.A."/>
            <person name="Denef V.J."/>
            <person name="McMahon K.D."/>
            <person name="Konstantinidis K.T."/>
            <person name="Eloe-Fadrosh E.A."/>
            <person name="Kyrpides N.C."/>
            <person name="Woyke T."/>
        </authorList>
    </citation>
    <scope>NUCLEOTIDE SEQUENCE</scope>
    <source>
        <strain evidence="1">GVMAG-S-1101165-84</strain>
    </source>
</reference>
<accession>A0A6C0K3V0</accession>
<proteinExistence type="predicted"/>
<organism evidence="1">
    <name type="scientific">viral metagenome</name>
    <dbReference type="NCBI Taxonomy" id="1070528"/>
    <lineage>
        <taxon>unclassified sequences</taxon>
        <taxon>metagenomes</taxon>
        <taxon>organismal metagenomes</taxon>
    </lineage>
</organism>